<dbReference type="OrthoDB" id="1097908at2"/>
<dbReference type="PATRIC" id="fig|1073366.3.peg.2158"/>
<dbReference type="HOGENOM" id="CLU_1255011_0_0_10"/>
<dbReference type="EMBL" id="AZJH01000034">
    <property type="protein sequence ID" value="ETD27083.1"/>
    <property type="molecule type" value="Genomic_DNA"/>
</dbReference>
<gene>
    <name evidence="1" type="ORF">HMPREF1173_02108</name>
</gene>
<evidence type="ECO:0000313" key="1">
    <source>
        <dbReference type="EMBL" id="ETD27083.1"/>
    </source>
</evidence>
<accession>V8CI58</accession>
<dbReference type="RefSeq" id="WP_023926243.1">
    <property type="nucleotide sequence ID" value="NZ_KI669423.1"/>
</dbReference>
<dbReference type="Proteomes" id="UP000018727">
    <property type="component" value="Unassembled WGS sequence"/>
</dbReference>
<evidence type="ECO:0000313" key="2">
    <source>
        <dbReference type="Proteomes" id="UP000018727"/>
    </source>
</evidence>
<dbReference type="AlphaFoldDB" id="V8CI58"/>
<keyword evidence="2" id="KW-1185">Reference proteome</keyword>
<proteinExistence type="predicted"/>
<comment type="caution">
    <text evidence="1">The sequence shown here is derived from an EMBL/GenBank/DDBJ whole genome shotgun (WGS) entry which is preliminary data.</text>
</comment>
<organism evidence="1 2">
    <name type="scientific">Prevotella nigrescens CC14M</name>
    <dbReference type="NCBI Taxonomy" id="1073366"/>
    <lineage>
        <taxon>Bacteria</taxon>
        <taxon>Pseudomonadati</taxon>
        <taxon>Bacteroidota</taxon>
        <taxon>Bacteroidia</taxon>
        <taxon>Bacteroidales</taxon>
        <taxon>Prevotellaceae</taxon>
        <taxon>Prevotella</taxon>
    </lineage>
</organism>
<protein>
    <submittedName>
        <fullName evidence="1">Uncharacterized protein</fullName>
    </submittedName>
</protein>
<sequence length="219" mass="25953">MKSRKTCRIVFKQTTKNTYLAKYYVLFFVSLSLLHISSVAARNTNSCNTTQLLSCKDSYKTDFKILEFIEYAWNKKAYPKEAHTTIHKVENIHQFYIIPFFESLTQRDRKSLNLKINNIKYNCQHTYLNAPYRNDNDSICNARFVIDKLDFPSDQQNLLNYLKRKIGNEPINVDVVSESPTLCFTFWRKNALIIAWYNIFDDKEMIQKTIDAYLGEKYE</sequence>
<name>V8CI58_9BACT</name>
<reference evidence="1 2" key="1">
    <citation type="submission" date="2013-10" db="EMBL/GenBank/DDBJ databases">
        <title>The Genome Sequence of Prevotella nigrescens CC14M.</title>
        <authorList>
            <consortium name="The Broad Institute Genomics Platform"/>
            <person name="Earl A."/>
            <person name="Allen-Vercoe E."/>
            <person name="Daigneault M."/>
            <person name="Young S.K."/>
            <person name="Zeng Q."/>
            <person name="Gargeya S."/>
            <person name="Fitzgerald M."/>
            <person name="Abouelleil A."/>
            <person name="Alvarado L."/>
            <person name="Chapman S.B."/>
            <person name="Gainer-Dewar J."/>
            <person name="Goldberg J."/>
            <person name="Griggs A."/>
            <person name="Gujja S."/>
            <person name="Hansen M."/>
            <person name="Howarth C."/>
            <person name="Imamovic A."/>
            <person name="Ireland A."/>
            <person name="Larimer J."/>
            <person name="McCowan C."/>
            <person name="Murphy C."/>
            <person name="Pearson M."/>
            <person name="Poon T.W."/>
            <person name="Priest M."/>
            <person name="Roberts A."/>
            <person name="Saif S."/>
            <person name="Shea T."/>
            <person name="Sykes S."/>
            <person name="Wortman J."/>
            <person name="Nusbaum C."/>
            <person name="Birren B."/>
        </authorList>
    </citation>
    <scope>NUCLEOTIDE SEQUENCE [LARGE SCALE GENOMIC DNA]</scope>
    <source>
        <strain evidence="1 2">CC14M</strain>
    </source>
</reference>